<comment type="catalytic activity">
    <reaction evidence="3">
        <text>a long-chain fatty acyl-CoA + H2O = a long-chain fatty acid + CoA + H(+)</text>
        <dbReference type="Rhea" id="RHEA:67680"/>
        <dbReference type="ChEBI" id="CHEBI:15377"/>
        <dbReference type="ChEBI" id="CHEBI:15378"/>
        <dbReference type="ChEBI" id="CHEBI:57287"/>
        <dbReference type="ChEBI" id="CHEBI:57560"/>
        <dbReference type="ChEBI" id="CHEBI:83139"/>
    </reaction>
</comment>
<dbReference type="PANTHER" id="PTHR43240:SF20">
    <property type="entry name" value="MEDIUM_LONG-CHAIN ACYL-COA THIOESTERASE YIGI"/>
    <property type="match status" value="1"/>
</dbReference>
<dbReference type="Gene3D" id="3.10.129.10">
    <property type="entry name" value="Hotdog Thioesterase"/>
    <property type="match status" value="1"/>
</dbReference>
<comment type="catalytic activity">
    <reaction evidence="2">
        <text>a fatty acyl-CoA + H2O = a fatty acid + CoA + H(+)</text>
        <dbReference type="Rhea" id="RHEA:16781"/>
        <dbReference type="ChEBI" id="CHEBI:15377"/>
        <dbReference type="ChEBI" id="CHEBI:15378"/>
        <dbReference type="ChEBI" id="CHEBI:28868"/>
        <dbReference type="ChEBI" id="CHEBI:57287"/>
        <dbReference type="ChEBI" id="CHEBI:77636"/>
        <dbReference type="EC" id="3.1.2.20"/>
    </reaction>
</comment>
<evidence type="ECO:0000256" key="4">
    <source>
        <dbReference type="ARBA" id="ARBA00038381"/>
    </source>
</evidence>
<feature type="domain" description="Thioesterase" evidence="8">
    <location>
        <begin position="71"/>
        <end position="146"/>
    </location>
</feature>
<dbReference type="RefSeq" id="WP_077720064.1">
    <property type="nucleotide sequence ID" value="NZ_CP019699.1"/>
</dbReference>
<dbReference type="KEGG" id="ntr:B0W44_10965"/>
<dbReference type="EMBL" id="CP019699">
    <property type="protein sequence ID" value="AQS56204.1"/>
    <property type="molecule type" value="Genomic_DNA"/>
</dbReference>
<dbReference type="InterPro" id="IPR029069">
    <property type="entry name" value="HotDog_dom_sf"/>
</dbReference>
<dbReference type="OrthoDB" id="2139465at2"/>
<dbReference type="GO" id="GO:0047617">
    <property type="term" value="F:fatty acyl-CoA hydrolase activity"/>
    <property type="evidence" value="ECO:0007669"/>
    <property type="project" value="UniProtKB-EC"/>
</dbReference>
<dbReference type="PANTHER" id="PTHR43240">
    <property type="entry name" value="1,4-DIHYDROXY-2-NAPHTHOYL-COA THIOESTERASE 1"/>
    <property type="match status" value="1"/>
</dbReference>
<name>A0A1U9K830_9BACL</name>
<evidence type="ECO:0000259" key="8">
    <source>
        <dbReference type="Pfam" id="PF03061"/>
    </source>
</evidence>
<dbReference type="SUPFAM" id="SSF54637">
    <property type="entry name" value="Thioesterase/thiol ester dehydrase-isomerase"/>
    <property type="match status" value="1"/>
</dbReference>
<keyword evidence="1" id="KW-0378">Hydrolase</keyword>
<evidence type="ECO:0000256" key="2">
    <source>
        <dbReference type="ARBA" id="ARBA00035880"/>
    </source>
</evidence>
<gene>
    <name evidence="9" type="ORF">B0W44_10965</name>
</gene>
<evidence type="ECO:0000256" key="3">
    <source>
        <dbReference type="ARBA" id="ARBA00036002"/>
    </source>
</evidence>
<evidence type="ECO:0000256" key="7">
    <source>
        <dbReference type="ARBA" id="ARBA00048062"/>
    </source>
</evidence>
<evidence type="ECO:0000313" key="9">
    <source>
        <dbReference type="EMBL" id="AQS56204.1"/>
    </source>
</evidence>
<dbReference type="STRING" id="1471761.B0W44_10965"/>
<dbReference type="CDD" id="cd03443">
    <property type="entry name" value="PaaI_thioesterase"/>
    <property type="match status" value="1"/>
</dbReference>
<dbReference type="InterPro" id="IPR003736">
    <property type="entry name" value="PAAI_dom"/>
</dbReference>
<evidence type="ECO:0000256" key="5">
    <source>
        <dbReference type="ARBA" id="ARBA00038894"/>
    </source>
</evidence>
<evidence type="ECO:0000256" key="6">
    <source>
        <dbReference type="ARBA" id="ARBA00040062"/>
    </source>
</evidence>
<dbReference type="Pfam" id="PF03061">
    <property type="entry name" value="4HBT"/>
    <property type="match status" value="1"/>
</dbReference>
<proteinExistence type="inferred from homology"/>
<comment type="catalytic activity">
    <reaction evidence="7">
        <text>a medium-chain fatty acyl-CoA + H2O = a medium-chain fatty acid + CoA + H(+)</text>
        <dbReference type="Rhea" id="RHEA:68184"/>
        <dbReference type="ChEBI" id="CHEBI:15377"/>
        <dbReference type="ChEBI" id="CHEBI:15378"/>
        <dbReference type="ChEBI" id="CHEBI:57287"/>
        <dbReference type="ChEBI" id="CHEBI:59558"/>
        <dbReference type="ChEBI" id="CHEBI:90546"/>
    </reaction>
</comment>
<sequence length="165" mass="18519">MTHDAILKEVEGLNSDEREEIHKLIQALKRSRMSPLAFVEELMHFEVGTVLERDRLYEHRMEVTEALKNRFGMLHGGITATFIDTAMGSTVFQMTGSTEGAVTLDLKVNFIKPALSGWLTAQTEVVQKGGTIIVMHTRVYDEGKDVIATATGTFYRMRRRGTSKA</sequence>
<reference evidence="9 10" key="1">
    <citation type="journal article" date="2015" name="Int. J. Syst. Evol. Microbiol.">
        <title>Novibacillus thermophilus gen. nov., sp. nov., a Gram-staining-negative and moderately thermophilic member of the family Thermoactinomycetaceae.</title>
        <authorList>
            <person name="Yang G."/>
            <person name="Chen J."/>
            <person name="Zhou S."/>
        </authorList>
    </citation>
    <scope>NUCLEOTIDE SEQUENCE [LARGE SCALE GENOMIC DNA]</scope>
    <source>
        <strain evidence="9 10">SG-1</strain>
    </source>
</reference>
<protein>
    <recommendedName>
        <fullName evidence="6">Medium/long-chain acyl-CoA thioesterase YigI</fullName>
        <ecNumber evidence="5">3.1.2.20</ecNumber>
    </recommendedName>
</protein>
<dbReference type="NCBIfam" id="TIGR00369">
    <property type="entry name" value="unchar_dom_1"/>
    <property type="match status" value="1"/>
</dbReference>
<dbReference type="Proteomes" id="UP000188603">
    <property type="component" value="Chromosome"/>
</dbReference>
<dbReference type="InterPro" id="IPR006683">
    <property type="entry name" value="Thioestr_dom"/>
</dbReference>
<evidence type="ECO:0000313" key="10">
    <source>
        <dbReference type="Proteomes" id="UP000188603"/>
    </source>
</evidence>
<evidence type="ECO:0000256" key="1">
    <source>
        <dbReference type="ARBA" id="ARBA00022801"/>
    </source>
</evidence>
<keyword evidence="10" id="KW-1185">Reference proteome</keyword>
<dbReference type="EC" id="3.1.2.20" evidence="5"/>
<organism evidence="9 10">
    <name type="scientific">Novibacillus thermophilus</name>
    <dbReference type="NCBI Taxonomy" id="1471761"/>
    <lineage>
        <taxon>Bacteria</taxon>
        <taxon>Bacillati</taxon>
        <taxon>Bacillota</taxon>
        <taxon>Bacilli</taxon>
        <taxon>Bacillales</taxon>
        <taxon>Thermoactinomycetaceae</taxon>
        <taxon>Novibacillus</taxon>
    </lineage>
</organism>
<accession>A0A1U9K830</accession>
<dbReference type="AlphaFoldDB" id="A0A1U9K830"/>
<comment type="similarity">
    <text evidence="4">Belongs to the YigI thioesterase family.</text>
</comment>